<dbReference type="Gene3D" id="3.30.70.270">
    <property type="match status" value="1"/>
</dbReference>
<dbReference type="AlphaFoldDB" id="A0A0C2MPM1"/>
<dbReference type="InterPro" id="IPR041373">
    <property type="entry name" value="RT_RNaseH"/>
</dbReference>
<dbReference type="CDD" id="cd01647">
    <property type="entry name" value="RT_LTR"/>
    <property type="match status" value="1"/>
</dbReference>
<feature type="domain" description="Reverse transcriptase RNase H-like" evidence="8">
    <location>
        <begin position="284"/>
        <end position="368"/>
    </location>
</feature>
<dbReference type="OMA" id="SEASWHT"/>
<evidence type="ECO:0000256" key="4">
    <source>
        <dbReference type="ARBA" id="ARBA00022759"/>
    </source>
</evidence>
<dbReference type="CDD" id="cd09274">
    <property type="entry name" value="RNase_HI_RT_Ty3"/>
    <property type="match status" value="1"/>
</dbReference>
<organism evidence="9 11">
    <name type="scientific">Thelohanellus kitauei</name>
    <name type="common">Myxosporean</name>
    <dbReference type="NCBI Taxonomy" id="669202"/>
    <lineage>
        <taxon>Eukaryota</taxon>
        <taxon>Metazoa</taxon>
        <taxon>Cnidaria</taxon>
        <taxon>Myxozoa</taxon>
        <taxon>Myxosporea</taxon>
        <taxon>Bivalvulida</taxon>
        <taxon>Platysporina</taxon>
        <taxon>Myxobolidae</taxon>
        <taxon>Thelohanellus</taxon>
    </lineage>
</organism>
<dbReference type="Pfam" id="PF00078">
    <property type="entry name" value="RVT_1"/>
    <property type="match status" value="1"/>
</dbReference>
<dbReference type="InterPro" id="IPR036397">
    <property type="entry name" value="RNaseH_sf"/>
</dbReference>
<comment type="caution">
    <text evidence="9">The sequence shown here is derived from an EMBL/GenBank/DDBJ whole genome shotgun (WGS) entry which is preliminary data.</text>
</comment>
<dbReference type="PROSITE" id="PS00141">
    <property type="entry name" value="ASP_PROTEASE"/>
    <property type="match status" value="1"/>
</dbReference>
<evidence type="ECO:0008006" key="12">
    <source>
        <dbReference type="Google" id="ProtNLM"/>
    </source>
</evidence>
<dbReference type="GO" id="GO:0004190">
    <property type="term" value="F:aspartic-type endopeptidase activity"/>
    <property type="evidence" value="ECO:0007669"/>
    <property type="project" value="InterPro"/>
</dbReference>
<dbReference type="Gene3D" id="3.10.10.10">
    <property type="entry name" value="HIV Type 1 Reverse Transcriptase, subunit A, domain 1"/>
    <property type="match status" value="1"/>
</dbReference>
<gene>
    <name evidence="10" type="ORF">RF11_08428</name>
    <name evidence="9" type="ORF">RF11_16407</name>
</gene>
<reference evidence="9 11" key="1">
    <citation type="journal article" date="2014" name="Genome Biol. Evol.">
        <title>The genome of the myxosporean Thelohanellus kitauei shows adaptations to nutrient acquisition within its fish host.</title>
        <authorList>
            <person name="Yang Y."/>
            <person name="Xiong J."/>
            <person name="Zhou Z."/>
            <person name="Huo F."/>
            <person name="Miao W."/>
            <person name="Ran C."/>
            <person name="Liu Y."/>
            <person name="Zhang J."/>
            <person name="Feng J."/>
            <person name="Wang M."/>
            <person name="Wang M."/>
            <person name="Wang L."/>
            <person name="Yao B."/>
        </authorList>
    </citation>
    <scope>NUCLEOTIDE SEQUENCE [LARGE SCALE GENOMIC DNA]</scope>
    <source>
        <strain evidence="9">Wuqing</strain>
    </source>
</reference>
<dbReference type="Pfam" id="PF17917">
    <property type="entry name" value="RT_RNaseH"/>
    <property type="match status" value="1"/>
</dbReference>
<dbReference type="GO" id="GO:0003964">
    <property type="term" value="F:RNA-directed DNA polymerase activity"/>
    <property type="evidence" value="ECO:0007669"/>
    <property type="project" value="UniProtKB-KW"/>
</dbReference>
<feature type="domain" description="Reverse transcriptase" evidence="7">
    <location>
        <begin position="96"/>
        <end position="239"/>
    </location>
</feature>
<evidence type="ECO:0000259" key="7">
    <source>
        <dbReference type="Pfam" id="PF00078"/>
    </source>
</evidence>
<dbReference type="GO" id="GO:0004519">
    <property type="term" value="F:endonuclease activity"/>
    <property type="evidence" value="ECO:0007669"/>
    <property type="project" value="UniProtKB-KW"/>
</dbReference>
<evidence type="ECO:0000256" key="1">
    <source>
        <dbReference type="ARBA" id="ARBA00022679"/>
    </source>
</evidence>
<keyword evidence="11" id="KW-1185">Reference proteome</keyword>
<evidence type="ECO:0000256" key="2">
    <source>
        <dbReference type="ARBA" id="ARBA00022695"/>
    </source>
</evidence>
<name>A0A0C2MPM1_THEKT</name>
<proteinExistence type="predicted"/>
<dbReference type="OrthoDB" id="5988672at2759"/>
<dbReference type="SUPFAM" id="SSF56672">
    <property type="entry name" value="DNA/RNA polymerases"/>
    <property type="match status" value="1"/>
</dbReference>
<evidence type="ECO:0000313" key="10">
    <source>
        <dbReference type="EMBL" id="KII64963.1"/>
    </source>
</evidence>
<evidence type="ECO:0000256" key="3">
    <source>
        <dbReference type="ARBA" id="ARBA00022722"/>
    </source>
</evidence>
<keyword evidence="5" id="KW-0378">Hydrolase</keyword>
<keyword evidence="4" id="KW-0255">Endonuclease</keyword>
<dbReference type="Proteomes" id="UP000031668">
    <property type="component" value="Unassembled WGS sequence"/>
</dbReference>
<dbReference type="PANTHER" id="PTHR37984">
    <property type="entry name" value="PROTEIN CBG26694"/>
    <property type="match status" value="1"/>
</dbReference>
<protein>
    <recommendedName>
        <fullName evidence="12">Reverse transcriptase</fullName>
    </recommendedName>
</protein>
<dbReference type="InterPro" id="IPR001969">
    <property type="entry name" value="Aspartic_peptidase_AS"/>
</dbReference>
<dbReference type="InterPro" id="IPR043128">
    <property type="entry name" value="Rev_trsase/Diguanyl_cyclase"/>
</dbReference>
<evidence type="ECO:0000259" key="8">
    <source>
        <dbReference type="Pfam" id="PF17917"/>
    </source>
</evidence>
<dbReference type="GO" id="GO:0006508">
    <property type="term" value="P:proteolysis"/>
    <property type="evidence" value="ECO:0007669"/>
    <property type="project" value="InterPro"/>
</dbReference>
<dbReference type="PANTHER" id="PTHR37984:SF5">
    <property type="entry name" value="PROTEIN NYNRIN-LIKE"/>
    <property type="match status" value="1"/>
</dbReference>
<sequence length="679" mass="78151">MKWPKHPNIHINALVDTGASVNAIKISERFNIISGQIVWVEPDKIGLTDITEHKIITTSHHPIRVRPYRQPINKHREISDLIEKMVSSGIIRAVFVKKNDRTYRLCIDYRILNDITIKDTYSHPLIDDLLDRLKYSKYFSRLELRNRYWQCPVSKQYLEKTPFSPGPRRGQFEFDIVPFGLVNAPSNIQWMIYKIIGNCHFAAAYLDDIIVYSSDLPSYLVHLETIFTKLKNAGLKINPLYQNRLLSENTPWCWDDVANNAFRKLKQDMSNLSSLNFPNPVIIFKLSFDASDNAIGAVLTQNVGNIDMPIFYFNKKCLAIVSAVKKFKQYLLGCRFTIVTDYKPPFYLKSIKDPSGARARWILELENFDYEIVHFSGVNNVIADGLCRSIGGLSFISIIILICEQENRPRNIKNTKFSRIHSFYLTHGLTPLIPKHLRQEYFDRAHSGWSGHIGVKKILALINGVAFLNKASFWSVDFTAPLPTTKQGNKYIIVFCNQVTRWVEAKAVPDQKVTTATDAMIEFTKGAISNVKYLNVCVKSKDLKNLVHRQLTPAAMAPTNERTLPLRKNCDTSATPNPATKFTPAEMIYSEKIRTPVDLEFHPGGNPQNYVIRPLTPMFRKLKRKFDKYSIPLTKILSKERDKINWNKFLSDLKNYQCQPSCIRNRNNYFPVRETQEAS</sequence>
<evidence type="ECO:0000313" key="9">
    <source>
        <dbReference type="EMBL" id="KII63596.1"/>
    </source>
</evidence>
<dbReference type="InterPro" id="IPR000477">
    <property type="entry name" value="RT_dom"/>
</dbReference>
<evidence type="ECO:0000256" key="6">
    <source>
        <dbReference type="ARBA" id="ARBA00022918"/>
    </source>
</evidence>
<evidence type="ECO:0000256" key="5">
    <source>
        <dbReference type="ARBA" id="ARBA00022801"/>
    </source>
</evidence>
<keyword evidence="3" id="KW-0540">Nuclease</keyword>
<keyword evidence="6" id="KW-0695">RNA-directed DNA polymerase</keyword>
<evidence type="ECO:0000313" key="11">
    <source>
        <dbReference type="Proteomes" id="UP000031668"/>
    </source>
</evidence>
<keyword evidence="1" id="KW-0808">Transferase</keyword>
<dbReference type="EMBL" id="JWZT01004053">
    <property type="protein sequence ID" value="KII64963.1"/>
    <property type="molecule type" value="Genomic_DNA"/>
</dbReference>
<dbReference type="InterPro" id="IPR043502">
    <property type="entry name" value="DNA/RNA_pol_sf"/>
</dbReference>
<dbReference type="InterPro" id="IPR050951">
    <property type="entry name" value="Retrovirus_Pol_polyprotein"/>
</dbReference>
<accession>A0A0C2MPM1</accession>
<dbReference type="EMBL" id="JWZT01004658">
    <property type="protein sequence ID" value="KII63596.1"/>
    <property type="molecule type" value="Genomic_DNA"/>
</dbReference>
<dbReference type="GO" id="GO:0003676">
    <property type="term" value="F:nucleic acid binding"/>
    <property type="evidence" value="ECO:0007669"/>
    <property type="project" value="InterPro"/>
</dbReference>
<keyword evidence="2" id="KW-0548">Nucleotidyltransferase</keyword>
<dbReference type="Gene3D" id="3.30.420.10">
    <property type="entry name" value="Ribonuclease H-like superfamily/Ribonuclease H"/>
    <property type="match status" value="1"/>
</dbReference>